<sequence>MQETLKTFRLDNKRITCGIYIHKEHLENAIFVRVERGSYTITMIYGMKLPQKAFRKSNSRNRGYYSEILFLEISTAIIYARGIARVATAPLDSKPVAVEHGVTVVVADAVVAATAVAEFEVKDGLLSMFCLLVGGMPIATQACKIFWLLSRRVSTISCCARSISNGLGVRRSKTFEEKHFSHNAIKKIQNGKMNL</sequence>
<dbReference type="WBParaSite" id="nRc.2.0.1.t17817-RA">
    <property type="protein sequence ID" value="nRc.2.0.1.t17817-RA"/>
    <property type="gene ID" value="nRc.2.0.1.g17817"/>
</dbReference>
<keyword evidence="1" id="KW-1185">Reference proteome</keyword>
<accession>A0A915IVG9</accession>
<organism evidence="1 2">
    <name type="scientific">Romanomermis culicivorax</name>
    <name type="common">Nematode worm</name>
    <dbReference type="NCBI Taxonomy" id="13658"/>
    <lineage>
        <taxon>Eukaryota</taxon>
        <taxon>Metazoa</taxon>
        <taxon>Ecdysozoa</taxon>
        <taxon>Nematoda</taxon>
        <taxon>Enoplea</taxon>
        <taxon>Dorylaimia</taxon>
        <taxon>Mermithida</taxon>
        <taxon>Mermithoidea</taxon>
        <taxon>Mermithidae</taxon>
        <taxon>Romanomermis</taxon>
    </lineage>
</organism>
<evidence type="ECO:0000313" key="1">
    <source>
        <dbReference type="Proteomes" id="UP000887565"/>
    </source>
</evidence>
<dbReference type="Proteomes" id="UP000887565">
    <property type="component" value="Unplaced"/>
</dbReference>
<name>A0A915IVG9_ROMCU</name>
<proteinExistence type="predicted"/>
<protein>
    <submittedName>
        <fullName evidence="2">Uncharacterized protein</fullName>
    </submittedName>
</protein>
<reference evidence="2" key="1">
    <citation type="submission" date="2022-11" db="UniProtKB">
        <authorList>
            <consortium name="WormBaseParasite"/>
        </authorList>
    </citation>
    <scope>IDENTIFICATION</scope>
</reference>
<evidence type="ECO:0000313" key="2">
    <source>
        <dbReference type="WBParaSite" id="nRc.2.0.1.t17817-RA"/>
    </source>
</evidence>
<dbReference type="AlphaFoldDB" id="A0A915IVG9"/>